<dbReference type="RefSeq" id="WP_014599704.1">
    <property type="nucleotide sequence ID" value="NC_014622.2"/>
</dbReference>
<feature type="domain" description="SLH" evidence="2">
    <location>
        <begin position="90"/>
        <end position="153"/>
    </location>
</feature>
<feature type="domain" description="SLH" evidence="2">
    <location>
        <begin position="30"/>
        <end position="89"/>
    </location>
</feature>
<evidence type="ECO:0000256" key="1">
    <source>
        <dbReference type="SAM" id="SignalP"/>
    </source>
</evidence>
<evidence type="ECO:0000313" key="3">
    <source>
        <dbReference type="EMBL" id="ADO56340.2"/>
    </source>
</evidence>
<dbReference type="SUPFAM" id="SSF49313">
    <property type="entry name" value="Cadherin-like"/>
    <property type="match status" value="1"/>
</dbReference>
<dbReference type="EMBL" id="CP002213">
    <property type="protein sequence ID" value="ADO56340.2"/>
    <property type="molecule type" value="Genomic_DNA"/>
</dbReference>
<dbReference type="AlphaFoldDB" id="E3EHS8"/>
<dbReference type="Gene3D" id="2.60.40.1080">
    <property type="match status" value="1"/>
</dbReference>
<dbReference type="KEGG" id="ppm:PPSC2_11110"/>
<dbReference type="InterPro" id="IPR015919">
    <property type="entry name" value="Cadherin-like_sf"/>
</dbReference>
<dbReference type="Pfam" id="PF17963">
    <property type="entry name" value="Big_9"/>
    <property type="match status" value="1"/>
</dbReference>
<dbReference type="PATRIC" id="fig|886882.15.peg.2356"/>
<dbReference type="HOGENOM" id="CLU_265364_0_0_9"/>
<dbReference type="GO" id="GO:0005509">
    <property type="term" value="F:calcium ion binding"/>
    <property type="evidence" value="ECO:0007669"/>
    <property type="project" value="InterPro"/>
</dbReference>
<sequence length="1255" mass="129284">MKVYSLKWAAALVALQATFGTSAHAATPANNSFSDISYVTNDKMVAIQEAVRQGLLSGDPQGTFRPAATLTRQELAVLLVRALKLDPISSSSTFKDVQSKQFAAPYIEAAQKAGLLSGDGLGNFRPNDSVTREELAAVFVRAVGGVNAEGGSSILPKDQSSVSQWAAGAVDKALRLGLIDIHDSRLNPTGEVKREDIAPFLLDIFKTQEQTATINSVDGDIVTIDNVPYLIEGKLKELIGNSNKDALKGAILKFNSRNRNVDGLQQLEIVQKDVVLNTNGLPESSLLRISGDGVQIKGDTKGIIELKNGVSNIQLNGNVNHLTVNSGSDISIKGTGTIGELKVANANAKVTLNPNFKVETIKLPKDISVSQVIQNYNEVQKQIGQIQSADGTVQKTTTVTSSSVTFSSGGGTSTNSVTNHAPGVTTGFTDITLSTADEPKKINLANSFTDVDGDTLTYTAESSVTNVATVSVNGSQLILTPVSAGTTKITVTANDGKGGTINSQFNVTITPVIPEAVNHAPTVETSISNVTAGVADGIKTVSLAGVFANEDSDVLTYTATSTNAGVATVAVNGSDLKITPVNAGTTTITVTANDGKGGTVDTQFNVTITPVIPEVVNHAPTVETSISNVTTGVADGIKTVSLAGVFADEDSDALTYTATSTNAGVATVAVNGGDLKITPVNAGVATITVTTNDGKGGMVHTQFNVTITPVIPEAVNHAPTVETSISNATAGVADGIKTVSLAGVFADEDSDVLTYTATSTNAGVATVAVNGSDLKITPVNAGAATITVTADDGNGGTVDTQFNVTITPMIPEAVNHAPIVETSISNVTTGVADGIKTVSLAGVFADEDSDALTYTATSTDTGVVIVAVNGSDLKIKPVNAGTTTITVTANDGKGGTVDTQFNVRITPVIPEAVNHAPTVETSISNVTTGVADGIKTVSLAGVFADEDSDALTFTATSTDAGIATVAVNGSDLKITPVNAGTAMITVTANDGKGGTVDTNFTLTLTPLPAVNHAPVVQSTINDISTEAGAMDTTIGLASTFADEDLDLLTYSAGSSDPSVATVSVTGDQLSITPLAVGSATVTATADDGKGGTVQTIFQVTVGEKRGLFFSELAWGEGDPMMQIIELYNAGSEELDASKIRIERSDSGNSIEISQNAGASIPGGATFVIGDTMYFGDAHVDYFMDMGFYNDDSTPVTLSLYYDNQLIDTAVFQPHTTIARQSDVTHGNAGHYEASEWFDEGIDYTDNIGIFNSEAP</sequence>
<keyword evidence="1" id="KW-0732">Signal</keyword>
<feature type="signal peptide" evidence="1">
    <location>
        <begin position="1"/>
        <end position="25"/>
    </location>
</feature>
<accession>E3EHS8</accession>
<dbReference type="InterPro" id="IPR013783">
    <property type="entry name" value="Ig-like_fold"/>
</dbReference>
<dbReference type="InterPro" id="IPR001119">
    <property type="entry name" value="SLH_dom"/>
</dbReference>
<dbReference type="Pfam" id="PF02368">
    <property type="entry name" value="Big_2"/>
    <property type="match status" value="1"/>
</dbReference>
<feature type="chain" id="PRO_5003168459" evidence="1">
    <location>
        <begin position="26"/>
        <end position="1255"/>
    </location>
</feature>
<organism evidence="3 4">
    <name type="scientific">Paenibacillus polymyxa (strain SC2)</name>
    <name type="common">Bacillus polymyxa</name>
    <dbReference type="NCBI Taxonomy" id="886882"/>
    <lineage>
        <taxon>Bacteria</taxon>
        <taxon>Bacillati</taxon>
        <taxon>Bacillota</taxon>
        <taxon>Bacilli</taxon>
        <taxon>Bacillales</taxon>
        <taxon>Paenibacillaceae</taxon>
        <taxon>Paenibacillus</taxon>
    </lineage>
</organism>
<dbReference type="STRING" id="1406.LK13_23505"/>
<proteinExistence type="predicted"/>
<dbReference type="PROSITE" id="PS51272">
    <property type="entry name" value="SLH"/>
    <property type="match status" value="2"/>
</dbReference>
<dbReference type="eggNOG" id="COG2931">
    <property type="taxonomic scope" value="Bacteria"/>
</dbReference>
<evidence type="ECO:0000313" key="4">
    <source>
        <dbReference type="Proteomes" id="UP000006868"/>
    </source>
</evidence>
<dbReference type="OrthoDB" id="2481604at2"/>
<dbReference type="Proteomes" id="UP000006868">
    <property type="component" value="Chromosome"/>
</dbReference>
<protein>
    <submittedName>
        <fullName evidence="3">RTX toxin</fullName>
    </submittedName>
</protein>
<dbReference type="SMART" id="SM00635">
    <property type="entry name" value="BID_2"/>
    <property type="match status" value="7"/>
</dbReference>
<evidence type="ECO:0000259" key="2">
    <source>
        <dbReference type="PROSITE" id="PS51272"/>
    </source>
</evidence>
<name>E3EHS8_PAEPS</name>
<reference evidence="3 4" key="1">
    <citation type="journal article" date="2011" name="J. Bacteriol.">
        <title>Complete genome sequence of Paenibacillus polymyxa SC2, a strain of plant growth-promoting Rhizobacterium with broad-spectrum antimicrobial activity.</title>
        <authorList>
            <person name="Ma M."/>
            <person name="Wang C."/>
            <person name="Ding Y."/>
            <person name="Li L."/>
            <person name="Shen D."/>
            <person name="Jiang X."/>
            <person name="Guan D."/>
            <person name="Cao F."/>
            <person name="Chen H."/>
            <person name="Feng R."/>
            <person name="Wang X."/>
            <person name="Ge Y."/>
            <person name="Yao L."/>
            <person name="Bing X."/>
            <person name="Yang X."/>
            <person name="Li J."/>
            <person name="Du B."/>
        </authorList>
    </citation>
    <scope>NUCLEOTIDE SEQUENCE [LARGE SCALE GENOMIC DNA]</scope>
    <source>
        <strain evidence="3 4">SC2</strain>
    </source>
</reference>
<dbReference type="Pfam" id="PF00395">
    <property type="entry name" value="SLH"/>
    <property type="match status" value="2"/>
</dbReference>
<dbReference type="Gene3D" id="2.60.40.10">
    <property type="entry name" value="Immunoglobulins"/>
    <property type="match status" value="6"/>
</dbReference>
<gene>
    <name evidence="3" type="ORF">PPSC2_11110</name>
</gene>
<dbReference type="GO" id="GO:0016020">
    <property type="term" value="C:membrane"/>
    <property type="evidence" value="ECO:0007669"/>
    <property type="project" value="InterPro"/>
</dbReference>
<dbReference type="eggNOG" id="COG5492">
    <property type="taxonomic scope" value="Bacteria"/>
</dbReference>
<dbReference type="InterPro" id="IPR003343">
    <property type="entry name" value="Big_2"/>
</dbReference>